<feature type="active site" description="Proton donor" evidence="13">
    <location>
        <position position="154"/>
    </location>
</feature>
<evidence type="ECO:0000259" key="15">
    <source>
        <dbReference type="Pfam" id="PF05173"/>
    </source>
</evidence>
<evidence type="ECO:0000313" key="16">
    <source>
        <dbReference type="EMBL" id="KRG78976.1"/>
    </source>
</evidence>
<comment type="caution">
    <text evidence="13">Was originally thought to be a dihydrodipicolinate reductase (DHDPR), catalyzing the conversion of dihydrodipicolinate to tetrahydrodipicolinate. However, it was shown in E.coli that the substrate of the enzymatic reaction is not dihydrodipicolinate (DHDP) but in fact (2S,4S)-4-hydroxy-2,3,4,5-tetrahydrodipicolinic acid (HTPA), the product released by the DapA-catalyzed reaction.</text>
</comment>
<dbReference type="Pfam" id="PF01113">
    <property type="entry name" value="DapB_N"/>
    <property type="match status" value="1"/>
</dbReference>
<reference evidence="16 17" key="1">
    <citation type="submission" date="2015-05" db="EMBL/GenBank/DDBJ databases">
        <title>Genome sequencing and analysis of members of genus Stenotrophomonas.</title>
        <authorList>
            <person name="Patil P.P."/>
            <person name="Midha S."/>
            <person name="Patil P.B."/>
        </authorList>
    </citation>
    <scope>NUCLEOTIDE SEQUENCE [LARGE SCALE GENOMIC DNA]</scope>
    <source>
        <strain evidence="16 17">DSM 24757</strain>
    </source>
</reference>
<dbReference type="InterPro" id="IPR022663">
    <property type="entry name" value="DapB_C"/>
</dbReference>
<dbReference type="GO" id="GO:0005829">
    <property type="term" value="C:cytosol"/>
    <property type="evidence" value="ECO:0007669"/>
    <property type="project" value="TreeGrafter"/>
</dbReference>
<sequence length="240" mass="24718">MTTHAPLNIVIHGASGRMGQALLRLAAEAPDLNVVAAVARRAPTQRVIEGVPHFAASELAGLPPFDVAIDFSLPEGVAALAQLCAERGAALVCGTTGLDADGEVALAALAQRAPLVWASNYSLGVAVLTDLVARAAALLQGWDCDIVESHHVHKKDAPSGTALTLGQAAAGQGAQPHYASLRAGDIVGEHTVQLAGLGERIELVHRATNRDIFARGALHAARRLAGRGPGRYTVADLLTA</sequence>
<feature type="domain" description="Dihydrodipicolinate reductase N-terminal" evidence="14">
    <location>
        <begin position="8"/>
        <end position="121"/>
    </location>
</feature>
<evidence type="ECO:0000256" key="2">
    <source>
        <dbReference type="ARBA" id="ARBA00022490"/>
    </source>
</evidence>
<dbReference type="UniPathway" id="UPA00034">
    <property type="reaction ID" value="UER00018"/>
</dbReference>
<dbReference type="SUPFAM" id="SSF55347">
    <property type="entry name" value="Glyceraldehyde-3-phosphate dehydrogenase-like, C-terminal domain"/>
    <property type="match status" value="1"/>
</dbReference>
<dbReference type="InterPro" id="IPR036291">
    <property type="entry name" value="NAD(P)-bd_dom_sf"/>
</dbReference>
<proteinExistence type="inferred from homology"/>
<dbReference type="PATRIC" id="fig|336566.3.peg.2974"/>
<keyword evidence="2 13" id="KW-0963">Cytoplasm</keyword>
<evidence type="ECO:0000256" key="7">
    <source>
        <dbReference type="ARBA" id="ARBA00023027"/>
    </source>
</evidence>
<organism evidence="16 17">
    <name type="scientific">Stenotrophomonas ginsengisoli</name>
    <dbReference type="NCBI Taxonomy" id="336566"/>
    <lineage>
        <taxon>Bacteria</taxon>
        <taxon>Pseudomonadati</taxon>
        <taxon>Pseudomonadota</taxon>
        <taxon>Gammaproteobacteria</taxon>
        <taxon>Lysobacterales</taxon>
        <taxon>Lysobacteraceae</taxon>
        <taxon>Stenotrophomonas</taxon>
    </lineage>
</organism>
<evidence type="ECO:0000256" key="4">
    <source>
        <dbReference type="ARBA" id="ARBA00022857"/>
    </source>
</evidence>
<feature type="binding site" evidence="13">
    <location>
        <begin position="13"/>
        <end position="18"/>
    </location>
    <ligand>
        <name>NAD(+)</name>
        <dbReference type="ChEBI" id="CHEBI:57540"/>
    </ligand>
</feature>
<comment type="function">
    <text evidence="13">Catalyzes the conversion of 4-hydroxy-tetrahydrodipicolinate (HTPA) to tetrahydrodipicolinate.</text>
</comment>
<dbReference type="InterPro" id="IPR000846">
    <property type="entry name" value="DapB_N"/>
</dbReference>
<evidence type="ECO:0000256" key="6">
    <source>
        <dbReference type="ARBA" id="ARBA00023002"/>
    </source>
</evidence>
<feature type="binding site" evidence="13">
    <location>
        <begin position="118"/>
        <end position="121"/>
    </location>
    <ligand>
        <name>NAD(+)</name>
        <dbReference type="ChEBI" id="CHEBI:57540"/>
    </ligand>
</feature>
<dbReference type="HAMAP" id="MF_00102">
    <property type="entry name" value="DapB"/>
    <property type="match status" value="1"/>
</dbReference>
<keyword evidence="17" id="KW-1185">Reference proteome</keyword>
<comment type="catalytic activity">
    <reaction evidence="12 13">
        <text>(S)-2,3,4,5-tetrahydrodipicolinate + NAD(+) + H2O = (2S,4S)-4-hydroxy-2,3,4,5-tetrahydrodipicolinate + NADH + H(+)</text>
        <dbReference type="Rhea" id="RHEA:35323"/>
        <dbReference type="ChEBI" id="CHEBI:15377"/>
        <dbReference type="ChEBI" id="CHEBI:15378"/>
        <dbReference type="ChEBI" id="CHEBI:16845"/>
        <dbReference type="ChEBI" id="CHEBI:57540"/>
        <dbReference type="ChEBI" id="CHEBI:57945"/>
        <dbReference type="ChEBI" id="CHEBI:67139"/>
        <dbReference type="EC" id="1.17.1.8"/>
    </reaction>
</comment>
<evidence type="ECO:0000313" key="17">
    <source>
        <dbReference type="Proteomes" id="UP000050956"/>
    </source>
</evidence>
<dbReference type="Gene3D" id="3.30.360.10">
    <property type="entry name" value="Dihydrodipicolinate Reductase, domain 2"/>
    <property type="match status" value="1"/>
</dbReference>
<feature type="active site" description="Proton donor/acceptor" evidence="13">
    <location>
        <position position="150"/>
    </location>
</feature>
<evidence type="ECO:0000259" key="14">
    <source>
        <dbReference type="Pfam" id="PF01113"/>
    </source>
</evidence>
<keyword evidence="5 13" id="KW-0220">Diaminopimelate biosynthesis</keyword>
<evidence type="ECO:0000256" key="13">
    <source>
        <dbReference type="HAMAP-Rule" id="MF_00102"/>
    </source>
</evidence>
<feature type="binding site" evidence="13">
    <location>
        <position position="151"/>
    </location>
    <ligand>
        <name>(S)-2,3,4,5-tetrahydrodipicolinate</name>
        <dbReference type="ChEBI" id="CHEBI:16845"/>
    </ligand>
</feature>
<feature type="domain" description="Dihydrodipicolinate reductase C-terminal" evidence="15">
    <location>
        <begin position="124"/>
        <end position="238"/>
    </location>
</feature>
<dbReference type="InterPro" id="IPR023940">
    <property type="entry name" value="DHDPR_bac"/>
</dbReference>
<dbReference type="PANTHER" id="PTHR20836">
    <property type="entry name" value="DIHYDRODIPICOLINATE REDUCTASE"/>
    <property type="match status" value="1"/>
</dbReference>
<comment type="similarity">
    <text evidence="1 13">Belongs to the DapB family.</text>
</comment>
<dbReference type="GO" id="GO:0050661">
    <property type="term" value="F:NADP binding"/>
    <property type="evidence" value="ECO:0007669"/>
    <property type="project" value="UniProtKB-UniRule"/>
</dbReference>
<evidence type="ECO:0000256" key="3">
    <source>
        <dbReference type="ARBA" id="ARBA00022605"/>
    </source>
</evidence>
<dbReference type="GO" id="GO:0008839">
    <property type="term" value="F:4-hydroxy-tetrahydrodipicolinate reductase"/>
    <property type="evidence" value="ECO:0007669"/>
    <property type="project" value="UniProtKB-UniRule"/>
</dbReference>
<keyword evidence="3 13" id="KW-0028">Amino-acid biosynthesis</keyword>
<gene>
    <name evidence="13" type="primary">dapB</name>
    <name evidence="16" type="ORF">ABB30_02825</name>
</gene>
<feature type="binding site" evidence="13">
    <location>
        <begin position="94"/>
        <end position="96"/>
    </location>
    <ligand>
        <name>NAD(+)</name>
        <dbReference type="ChEBI" id="CHEBI:57540"/>
    </ligand>
</feature>
<keyword evidence="6 13" id="KW-0560">Oxidoreductase</keyword>
<dbReference type="NCBIfam" id="TIGR00036">
    <property type="entry name" value="dapB"/>
    <property type="match status" value="1"/>
</dbReference>
<feature type="binding site" evidence="13">
    <location>
        <begin position="160"/>
        <end position="161"/>
    </location>
    <ligand>
        <name>(S)-2,3,4,5-tetrahydrodipicolinate</name>
        <dbReference type="ChEBI" id="CHEBI:16845"/>
    </ligand>
</feature>
<dbReference type="OrthoDB" id="9790352at2"/>
<dbReference type="Gene3D" id="3.40.50.720">
    <property type="entry name" value="NAD(P)-binding Rossmann-like Domain"/>
    <property type="match status" value="1"/>
</dbReference>
<dbReference type="AlphaFoldDB" id="A0A0R0DBE3"/>
<evidence type="ECO:0000256" key="11">
    <source>
        <dbReference type="ARBA" id="ARBA00049080"/>
    </source>
</evidence>
<comment type="pathway">
    <text evidence="9 13">Amino-acid biosynthesis; L-lysine biosynthesis via DAP pathway; (S)-tetrahydrodipicolinate from L-aspartate: step 4/4.</text>
</comment>
<dbReference type="Pfam" id="PF05173">
    <property type="entry name" value="DapB_C"/>
    <property type="match status" value="1"/>
</dbReference>
<keyword evidence="4 13" id="KW-0521">NADP</keyword>
<dbReference type="CDD" id="cd02274">
    <property type="entry name" value="DHDPR_N"/>
    <property type="match status" value="1"/>
</dbReference>
<dbReference type="PANTHER" id="PTHR20836:SF0">
    <property type="entry name" value="4-HYDROXY-TETRAHYDRODIPICOLINATE REDUCTASE 1, CHLOROPLASTIC-RELATED"/>
    <property type="match status" value="1"/>
</dbReference>
<keyword evidence="8 13" id="KW-0457">Lysine biosynthesis</keyword>
<evidence type="ECO:0000256" key="5">
    <source>
        <dbReference type="ARBA" id="ARBA00022915"/>
    </source>
</evidence>
<protein>
    <recommendedName>
        <fullName evidence="10 13">4-hydroxy-tetrahydrodipicolinate reductase</fullName>
        <shortName evidence="13">HTPA reductase</shortName>
        <ecNumber evidence="10 13">1.17.1.8</ecNumber>
    </recommendedName>
</protein>
<comment type="subunit">
    <text evidence="13">Homotetramer.</text>
</comment>
<dbReference type="GO" id="GO:0019877">
    <property type="term" value="P:diaminopimelate biosynthetic process"/>
    <property type="evidence" value="ECO:0007669"/>
    <property type="project" value="UniProtKB-UniRule"/>
</dbReference>
<name>A0A0R0DBE3_9GAMM</name>
<keyword evidence="7 13" id="KW-0520">NAD</keyword>
<dbReference type="Proteomes" id="UP000050956">
    <property type="component" value="Unassembled WGS sequence"/>
</dbReference>
<evidence type="ECO:0000256" key="9">
    <source>
        <dbReference type="ARBA" id="ARBA00037922"/>
    </source>
</evidence>
<dbReference type="EMBL" id="LDJM01000007">
    <property type="protein sequence ID" value="KRG78976.1"/>
    <property type="molecule type" value="Genomic_DNA"/>
</dbReference>
<evidence type="ECO:0000256" key="12">
    <source>
        <dbReference type="ARBA" id="ARBA00049396"/>
    </source>
</evidence>
<dbReference type="EC" id="1.17.1.8" evidence="10 13"/>
<comment type="catalytic activity">
    <reaction evidence="11 13">
        <text>(S)-2,3,4,5-tetrahydrodipicolinate + NADP(+) + H2O = (2S,4S)-4-hydroxy-2,3,4,5-tetrahydrodipicolinate + NADPH + H(+)</text>
        <dbReference type="Rhea" id="RHEA:35331"/>
        <dbReference type="ChEBI" id="CHEBI:15377"/>
        <dbReference type="ChEBI" id="CHEBI:15378"/>
        <dbReference type="ChEBI" id="CHEBI:16845"/>
        <dbReference type="ChEBI" id="CHEBI:57783"/>
        <dbReference type="ChEBI" id="CHEBI:58349"/>
        <dbReference type="ChEBI" id="CHEBI:67139"/>
        <dbReference type="EC" id="1.17.1.8"/>
    </reaction>
</comment>
<accession>A0A0R0DBE3</accession>
<dbReference type="GO" id="GO:0016726">
    <property type="term" value="F:oxidoreductase activity, acting on CH or CH2 groups, NAD or NADP as acceptor"/>
    <property type="evidence" value="ECO:0007669"/>
    <property type="project" value="UniProtKB-UniRule"/>
</dbReference>
<comment type="caution">
    <text evidence="13">Lacks conserved residue(s) required for the propagation of feature annotation.</text>
</comment>
<dbReference type="InterPro" id="IPR022664">
    <property type="entry name" value="DapB_N_CS"/>
</dbReference>
<comment type="subcellular location">
    <subcellularLocation>
        <location evidence="13">Cytoplasm</location>
    </subcellularLocation>
</comment>
<dbReference type="GO" id="GO:0009089">
    <property type="term" value="P:lysine biosynthetic process via diaminopimelate"/>
    <property type="evidence" value="ECO:0007669"/>
    <property type="project" value="UniProtKB-UniRule"/>
</dbReference>
<evidence type="ECO:0000256" key="1">
    <source>
        <dbReference type="ARBA" id="ARBA00006642"/>
    </source>
</evidence>
<evidence type="ECO:0000256" key="8">
    <source>
        <dbReference type="ARBA" id="ARBA00023154"/>
    </source>
</evidence>
<feature type="binding site" evidence="13">
    <location>
        <position position="41"/>
    </location>
    <ligand>
        <name>NADP(+)</name>
        <dbReference type="ChEBI" id="CHEBI:58349"/>
    </ligand>
</feature>
<dbReference type="PROSITE" id="PS01298">
    <property type="entry name" value="DAPB"/>
    <property type="match status" value="1"/>
</dbReference>
<dbReference type="RefSeq" id="WP_057636784.1">
    <property type="nucleotide sequence ID" value="NZ_LDJM01000007.1"/>
</dbReference>
<dbReference type="SUPFAM" id="SSF51735">
    <property type="entry name" value="NAD(P)-binding Rossmann-fold domains"/>
    <property type="match status" value="1"/>
</dbReference>
<dbReference type="PIRSF" id="PIRSF000161">
    <property type="entry name" value="DHPR"/>
    <property type="match status" value="1"/>
</dbReference>
<dbReference type="STRING" id="336566.ABB30_02825"/>
<dbReference type="GO" id="GO:0051287">
    <property type="term" value="F:NAD binding"/>
    <property type="evidence" value="ECO:0007669"/>
    <property type="project" value="UniProtKB-UniRule"/>
</dbReference>
<comment type="caution">
    <text evidence="16">The sequence shown here is derived from an EMBL/GenBank/DDBJ whole genome shotgun (WGS) entry which is preliminary data.</text>
</comment>
<evidence type="ECO:0000256" key="10">
    <source>
        <dbReference type="ARBA" id="ARBA00038983"/>
    </source>
</evidence>